<evidence type="ECO:0000256" key="2">
    <source>
        <dbReference type="ARBA" id="ARBA00022723"/>
    </source>
</evidence>
<feature type="domain" description="Fe2OG dioxygenase" evidence="6">
    <location>
        <begin position="164"/>
        <end position="267"/>
    </location>
</feature>
<dbReference type="InterPro" id="IPR027443">
    <property type="entry name" value="IPNS-like_sf"/>
</dbReference>
<dbReference type="InterPro" id="IPR044861">
    <property type="entry name" value="IPNS-like_FE2OG_OXY"/>
</dbReference>
<gene>
    <name evidence="7" type="ORF">EJB05_33245</name>
</gene>
<dbReference type="Pfam" id="PF03171">
    <property type="entry name" value="2OG-FeII_Oxy"/>
    <property type="match status" value="1"/>
</dbReference>
<dbReference type="OrthoDB" id="288590at2759"/>
<dbReference type="InterPro" id="IPR005123">
    <property type="entry name" value="Oxoglu/Fe-dep_dioxygenase_dom"/>
</dbReference>
<evidence type="ECO:0000256" key="4">
    <source>
        <dbReference type="ARBA" id="ARBA00023004"/>
    </source>
</evidence>
<keyword evidence="2 5" id="KW-0479">Metal-binding</keyword>
<proteinExistence type="inferred from homology"/>
<dbReference type="Gene3D" id="2.60.120.330">
    <property type="entry name" value="B-lactam Antibiotic, Isopenicillin N Synthase, Chain"/>
    <property type="match status" value="1"/>
</dbReference>
<evidence type="ECO:0000256" key="3">
    <source>
        <dbReference type="ARBA" id="ARBA00023002"/>
    </source>
</evidence>
<dbReference type="PANTHER" id="PTHR47990">
    <property type="entry name" value="2-OXOGLUTARATE (2OG) AND FE(II)-DEPENDENT OXYGENASE SUPERFAMILY PROTEIN-RELATED"/>
    <property type="match status" value="1"/>
</dbReference>
<dbReference type="PROSITE" id="PS51471">
    <property type="entry name" value="FE2OG_OXY"/>
    <property type="match status" value="1"/>
</dbReference>
<dbReference type="GO" id="GO:0046872">
    <property type="term" value="F:metal ion binding"/>
    <property type="evidence" value="ECO:0007669"/>
    <property type="project" value="UniProtKB-KW"/>
</dbReference>
<dbReference type="GO" id="GO:0016491">
    <property type="term" value="F:oxidoreductase activity"/>
    <property type="evidence" value="ECO:0007669"/>
    <property type="project" value="UniProtKB-KW"/>
</dbReference>
<feature type="non-terminal residue" evidence="7">
    <location>
        <position position="1"/>
    </location>
</feature>
<comment type="cofactor">
    <cofactor evidence="1">
        <name>L-ascorbate</name>
        <dbReference type="ChEBI" id="CHEBI:38290"/>
    </cofactor>
</comment>
<dbReference type="Pfam" id="PF14226">
    <property type="entry name" value="DIOX_N"/>
    <property type="match status" value="1"/>
</dbReference>
<dbReference type="AlphaFoldDB" id="A0A5J9U0V0"/>
<reference evidence="7 8" key="1">
    <citation type="journal article" date="2019" name="Sci. Rep.">
        <title>A high-quality genome of Eragrostis curvula grass provides insights into Poaceae evolution and supports new strategies to enhance forage quality.</title>
        <authorList>
            <person name="Carballo J."/>
            <person name="Santos B.A.C.M."/>
            <person name="Zappacosta D."/>
            <person name="Garbus I."/>
            <person name="Selva J.P."/>
            <person name="Gallo C.A."/>
            <person name="Diaz A."/>
            <person name="Albertini E."/>
            <person name="Caccamo M."/>
            <person name="Echenique V."/>
        </authorList>
    </citation>
    <scope>NUCLEOTIDE SEQUENCE [LARGE SCALE GENOMIC DNA]</scope>
    <source>
        <strain evidence="8">cv. Victoria</strain>
        <tissue evidence="7">Leaf</tissue>
    </source>
</reference>
<dbReference type="InterPro" id="IPR026992">
    <property type="entry name" value="DIOX_N"/>
</dbReference>
<evidence type="ECO:0000256" key="1">
    <source>
        <dbReference type="ARBA" id="ARBA00001961"/>
    </source>
</evidence>
<protein>
    <recommendedName>
        <fullName evidence="6">Fe2OG dioxygenase domain-containing protein</fullName>
    </recommendedName>
</protein>
<dbReference type="InterPro" id="IPR050231">
    <property type="entry name" value="Iron_ascorbate_oxido_reductase"/>
</dbReference>
<evidence type="ECO:0000313" key="7">
    <source>
        <dbReference type="EMBL" id="TVU17226.1"/>
    </source>
</evidence>
<keyword evidence="3 5" id="KW-0560">Oxidoreductase</keyword>
<dbReference type="Gramene" id="TVU17226">
    <property type="protein sequence ID" value="TVU17226"/>
    <property type="gene ID" value="EJB05_33245"/>
</dbReference>
<evidence type="ECO:0000259" key="6">
    <source>
        <dbReference type="PROSITE" id="PS51471"/>
    </source>
</evidence>
<dbReference type="Proteomes" id="UP000324897">
    <property type="component" value="Chromosome 7"/>
</dbReference>
<keyword evidence="4 5" id="KW-0408">Iron</keyword>
<comment type="caution">
    <text evidence="7">The sequence shown here is derived from an EMBL/GenBank/DDBJ whole genome shotgun (WGS) entry which is preliminary data.</text>
</comment>
<sequence length="325" mass="36374">MSYSAYDHPTVEAAGRDAVPVVDMRDPDAAQAVARAAEEWGAFLLVGHGVPAEMVARMEEQVTLLFERPAPEKTRVERRPGDAYGYQKRIGSQGYTLPATAIRSEFRRVWLDGGDDYDRFCEVMEEFHREMRPLSSKLLDVLLRALGLTDEQIAAGETERKIRETLTPRIRLNLYDKCPDSECGIGLEAHTDSVFFTVLMQNLVPGLQLLRRGPDRWVTVPALPGAFAVFIDDMFHVLTNGRFHNVVHRAVKSSEQQRVSAVYGLSPPDDMKVAPLPSAMLPGVKAKFRAVTWPEYNLMIRKTFGTDKSALEMLQVAEGKGEPQN</sequence>
<accession>A0A5J9U0V0</accession>
<comment type="similarity">
    <text evidence="5">Belongs to the iron/ascorbate-dependent oxidoreductase family.</text>
</comment>
<organism evidence="7 8">
    <name type="scientific">Eragrostis curvula</name>
    <name type="common">weeping love grass</name>
    <dbReference type="NCBI Taxonomy" id="38414"/>
    <lineage>
        <taxon>Eukaryota</taxon>
        <taxon>Viridiplantae</taxon>
        <taxon>Streptophyta</taxon>
        <taxon>Embryophyta</taxon>
        <taxon>Tracheophyta</taxon>
        <taxon>Spermatophyta</taxon>
        <taxon>Magnoliopsida</taxon>
        <taxon>Liliopsida</taxon>
        <taxon>Poales</taxon>
        <taxon>Poaceae</taxon>
        <taxon>PACMAD clade</taxon>
        <taxon>Chloridoideae</taxon>
        <taxon>Eragrostideae</taxon>
        <taxon>Eragrostidinae</taxon>
        <taxon>Eragrostis</taxon>
    </lineage>
</organism>
<name>A0A5J9U0V0_9POAL</name>
<evidence type="ECO:0000256" key="5">
    <source>
        <dbReference type="RuleBase" id="RU003682"/>
    </source>
</evidence>
<evidence type="ECO:0000313" key="8">
    <source>
        <dbReference type="Proteomes" id="UP000324897"/>
    </source>
</evidence>
<dbReference type="SUPFAM" id="SSF51197">
    <property type="entry name" value="Clavaminate synthase-like"/>
    <property type="match status" value="1"/>
</dbReference>
<keyword evidence="8" id="KW-1185">Reference proteome</keyword>
<dbReference type="EMBL" id="RWGY01000029">
    <property type="protein sequence ID" value="TVU17226.1"/>
    <property type="molecule type" value="Genomic_DNA"/>
</dbReference>